<dbReference type="PANTHER" id="PTHR34846:SF10">
    <property type="entry name" value="CYTOPLASMIC PROTEIN"/>
    <property type="match status" value="1"/>
</dbReference>
<dbReference type="Pfam" id="PF02627">
    <property type="entry name" value="CMD"/>
    <property type="match status" value="1"/>
</dbReference>
<feature type="domain" description="Carboxymuconolactone decarboxylase-like" evidence="1">
    <location>
        <begin position="11"/>
        <end position="91"/>
    </location>
</feature>
<evidence type="ECO:0000259" key="1">
    <source>
        <dbReference type="Pfam" id="PF02627"/>
    </source>
</evidence>
<accession>A0ABP8LD56</accession>
<dbReference type="RefSeq" id="WP_345216819.1">
    <property type="nucleotide sequence ID" value="NZ_BAABGN010000011.1"/>
</dbReference>
<dbReference type="Gene3D" id="1.20.1290.10">
    <property type="entry name" value="AhpD-like"/>
    <property type="match status" value="1"/>
</dbReference>
<evidence type="ECO:0000313" key="3">
    <source>
        <dbReference type="Proteomes" id="UP001500622"/>
    </source>
</evidence>
<dbReference type="InterPro" id="IPR029032">
    <property type="entry name" value="AhpD-like"/>
</dbReference>
<proteinExistence type="predicted"/>
<organism evidence="2 3">
    <name type="scientific">Georgenia halophila</name>
    <dbReference type="NCBI Taxonomy" id="620889"/>
    <lineage>
        <taxon>Bacteria</taxon>
        <taxon>Bacillati</taxon>
        <taxon>Actinomycetota</taxon>
        <taxon>Actinomycetes</taxon>
        <taxon>Micrococcales</taxon>
        <taxon>Bogoriellaceae</taxon>
        <taxon>Georgenia</taxon>
    </lineage>
</organism>
<sequence length="144" mass="15681">MSRTPTRRASPETFRTLVALDGRLKSSLGPVLYDLVKLRASQLNGCAYCVDKHAADLEKQGVPTRTVHGVAAWRESPFFDDDQRVALTFAEALTGGVDAIDDGVWEAAGRLLGQERRADLVIAVGTINTWNMSSITTHLRPSAD</sequence>
<dbReference type="InterPro" id="IPR004675">
    <property type="entry name" value="AhpD_core"/>
</dbReference>
<evidence type="ECO:0000313" key="2">
    <source>
        <dbReference type="EMBL" id="GAA4427423.1"/>
    </source>
</evidence>
<name>A0ABP8LD56_9MICO</name>
<gene>
    <name evidence="2" type="ORF">GCM10023169_27400</name>
</gene>
<dbReference type="EMBL" id="BAABGN010000011">
    <property type="protein sequence ID" value="GAA4427423.1"/>
    <property type="molecule type" value="Genomic_DNA"/>
</dbReference>
<dbReference type="SUPFAM" id="SSF69118">
    <property type="entry name" value="AhpD-like"/>
    <property type="match status" value="1"/>
</dbReference>
<dbReference type="Proteomes" id="UP001500622">
    <property type="component" value="Unassembled WGS sequence"/>
</dbReference>
<protein>
    <submittedName>
        <fullName evidence="2">Carboxymuconolactone decarboxylase family protein</fullName>
    </submittedName>
</protein>
<keyword evidence="3" id="KW-1185">Reference proteome</keyword>
<dbReference type="PANTHER" id="PTHR34846">
    <property type="entry name" value="4-CARBOXYMUCONOLACTONE DECARBOXYLASE FAMILY PROTEIN (AFU_ORTHOLOGUE AFUA_6G11590)"/>
    <property type="match status" value="1"/>
</dbReference>
<reference evidence="3" key="1">
    <citation type="journal article" date="2019" name="Int. J. Syst. Evol. Microbiol.">
        <title>The Global Catalogue of Microorganisms (GCM) 10K type strain sequencing project: providing services to taxonomists for standard genome sequencing and annotation.</title>
        <authorList>
            <consortium name="The Broad Institute Genomics Platform"/>
            <consortium name="The Broad Institute Genome Sequencing Center for Infectious Disease"/>
            <person name="Wu L."/>
            <person name="Ma J."/>
        </authorList>
    </citation>
    <scope>NUCLEOTIDE SEQUENCE [LARGE SCALE GENOMIC DNA]</scope>
    <source>
        <strain evidence="3">JCM 17810</strain>
    </source>
</reference>
<dbReference type="InterPro" id="IPR003779">
    <property type="entry name" value="CMD-like"/>
</dbReference>
<comment type="caution">
    <text evidence="2">The sequence shown here is derived from an EMBL/GenBank/DDBJ whole genome shotgun (WGS) entry which is preliminary data.</text>
</comment>
<dbReference type="NCBIfam" id="TIGR00778">
    <property type="entry name" value="ahpD_dom"/>
    <property type="match status" value="1"/>
</dbReference>